<dbReference type="AlphaFoldDB" id="A0A1G6LXQ9"/>
<reference evidence="12" key="1">
    <citation type="submission" date="2016-10" db="EMBL/GenBank/DDBJ databases">
        <authorList>
            <person name="Varghese N."/>
            <person name="Submissions S."/>
        </authorList>
    </citation>
    <scope>NUCLEOTIDE SEQUENCE [LARGE SCALE GENOMIC DNA]</scope>
    <source>
        <strain evidence="12">DSM 11005</strain>
    </source>
</reference>
<dbReference type="GO" id="GO:0016020">
    <property type="term" value="C:membrane"/>
    <property type="evidence" value="ECO:0007669"/>
    <property type="project" value="UniProtKB-SubCell"/>
</dbReference>
<dbReference type="InterPro" id="IPR003594">
    <property type="entry name" value="HATPase_dom"/>
</dbReference>
<dbReference type="InterPro" id="IPR050736">
    <property type="entry name" value="Sensor_HK_Regulatory"/>
</dbReference>
<keyword evidence="5" id="KW-0808">Transferase</keyword>
<dbReference type="InterPro" id="IPR004358">
    <property type="entry name" value="Sig_transdc_His_kin-like_C"/>
</dbReference>
<dbReference type="Proteomes" id="UP000198943">
    <property type="component" value="Unassembled WGS sequence"/>
</dbReference>
<dbReference type="InterPro" id="IPR005467">
    <property type="entry name" value="His_kinase_dom"/>
</dbReference>
<dbReference type="RefSeq" id="WP_093730405.1">
    <property type="nucleotide sequence ID" value="NZ_FMYW01000008.1"/>
</dbReference>
<dbReference type="PANTHER" id="PTHR43711:SF26">
    <property type="entry name" value="SENSOR HISTIDINE KINASE RCSC"/>
    <property type="match status" value="1"/>
</dbReference>
<dbReference type="SMART" id="SM00387">
    <property type="entry name" value="HATPase_c"/>
    <property type="match status" value="1"/>
</dbReference>
<accession>A0A1G6LXQ9</accession>
<dbReference type="SUPFAM" id="SSF47384">
    <property type="entry name" value="Homodimeric domain of signal transducing histidine kinase"/>
    <property type="match status" value="1"/>
</dbReference>
<protein>
    <recommendedName>
        <fullName evidence="3">histidine kinase</fullName>
        <ecNumber evidence="3">2.7.13.3</ecNumber>
    </recommendedName>
</protein>
<dbReference type="PRINTS" id="PR00344">
    <property type="entry name" value="BCTRLSENSOR"/>
</dbReference>
<dbReference type="PROSITE" id="PS50109">
    <property type="entry name" value="HIS_KIN"/>
    <property type="match status" value="1"/>
</dbReference>
<dbReference type="SMART" id="SM00388">
    <property type="entry name" value="HisKA"/>
    <property type="match status" value="1"/>
</dbReference>
<organism evidence="11 12">
    <name type="scientific">Succiniclasticum ruminis</name>
    <dbReference type="NCBI Taxonomy" id="40841"/>
    <lineage>
        <taxon>Bacteria</taxon>
        <taxon>Bacillati</taxon>
        <taxon>Bacillota</taxon>
        <taxon>Negativicutes</taxon>
        <taxon>Acidaminococcales</taxon>
        <taxon>Acidaminococcaceae</taxon>
        <taxon>Succiniclasticum</taxon>
    </lineage>
</organism>
<dbReference type="EMBL" id="FMYW01000008">
    <property type="protein sequence ID" value="SDC48053.1"/>
    <property type="molecule type" value="Genomic_DNA"/>
</dbReference>
<feature type="transmembrane region" description="Helical" evidence="9">
    <location>
        <begin position="333"/>
        <end position="352"/>
    </location>
</feature>
<dbReference type="FunFam" id="3.30.565.10:FF:000006">
    <property type="entry name" value="Sensor histidine kinase WalK"/>
    <property type="match status" value="1"/>
</dbReference>
<keyword evidence="9" id="KW-1133">Transmembrane helix</keyword>
<evidence type="ECO:0000256" key="9">
    <source>
        <dbReference type="SAM" id="Phobius"/>
    </source>
</evidence>
<dbReference type="InterPro" id="IPR036890">
    <property type="entry name" value="HATPase_C_sf"/>
</dbReference>
<keyword evidence="4" id="KW-0597">Phosphoprotein</keyword>
<dbReference type="Gene3D" id="3.30.565.10">
    <property type="entry name" value="Histidine kinase-like ATPase, C-terminal domain"/>
    <property type="match status" value="1"/>
</dbReference>
<comment type="subcellular location">
    <subcellularLocation>
        <location evidence="2">Membrane</location>
    </subcellularLocation>
</comment>
<evidence type="ECO:0000256" key="7">
    <source>
        <dbReference type="ARBA" id="ARBA00023012"/>
    </source>
</evidence>
<evidence type="ECO:0000256" key="3">
    <source>
        <dbReference type="ARBA" id="ARBA00012438"/>
    </source>
</evidence>
<gene>
    <name evidence="11" type="ORF">SAMN04487864_10880</name>
</gene>
<dbReference type="Gene3D" id="1.10.287.130">
    <property type="match status" value="1"/>
</dbReference>
<evidence type="ECO:0000256" key="5">
    <source>
        <dbReference type="ARBA" id="ARBA00022679"/>
    </source>
</evidence>
<feature type="transmembrane region" description="Helical" evidence="9">
    <location>
        <begin position="20"/>
        <end position="42"/>
    </location>
</feature>
<dbReference type="PANTHER" id="PTHR43711">
    <property type="entry name" value="TWO-COMPONENT HISTIDINE KINASE"/>
    <property type="match status" value="1"/>
</dbReference>
<dbReference type="Pfam" id="PF00512">
    <property type="entry name" value="HisKA"/>
    <property type="match status" value="1"/>
</dbReference>
<evidence type="ECO:0000259" key="10">
    <source>
        <dbReference type="PROSITE" id="PS50109"/>
    </source>
</evidence>
<proteinExistence type="predicted"/>
<dbReference type="InterPro" id="IPR003661">
    <property type="entry name" value="HisK_dim/P_dom"/>
</dbReference>
<keyword evidence="9" id="KW-0812">Transmembrane</keyword>
<dbReference type="InterPro" id="IPR036097">
    <property type="entry name" value="HisK_dim/P_sf"/>
</dbReference>
<evidence type="ECO:0000256" key="1">
    <source>
        <dbReference type="ARBA" id="ARBA00000085"/>
    </source>
</evidence>
<evidence type="ECO:0000256" key="6">
    <source>
        <dbReference type="ARBA" id="ARBA00022777"/>
    </source>
</evidence>
<evidence type="ECO:0000313" key="12">
    <source>
        <dbReference type="Proteomes" id="UP000198943"/>
    </source>
</evidence>
<name>A0A1G6LXQ9_9FIRM</name>
<comment type="catalytic activity">
    <reaction evidence="1">
        <text>ATP + protein L-histidine = ADP + protein N-phospho-L-histidine.</text>
        <dbReference type="EC" id="2.7.13.3"/>
    </reaction>
</comment>
<sequence length="630" mass="71289">MKKLIERISGLLNEWYHDLTVRLIFTISLFVLLPIALITFFSTRYLEEQFSRNQDRYLRSTLAIVISEMQQRQGSIQKAATCIAQEVSTPQAVEQQDTRVLEEKLALLRNNFNRVDYAVMLNPDSHIIARSASDIRFNPESRLGSLNREVCRTGRPINVNEKMPLSDLFEEGSKEFKKFTVELKQGIAGEGEYMQQALCEVTMVPVMDTGDPGKVIACMVLIGICNSDYYFPSYISSKATNGFLVLTVDGVHVSTKSTEGEDRSWIVGQKAGSITSSKAADGTYSGKVYLRGIPHLFIDHPLKNYSGDLVGYISFGLQEDQFSGIVEDNRKQTMVIGLLCFVLFAPLIWLMAAQVRQNQKHLELLVRRRTKDLESAVEELKQLNETKNRFLSNITHELRTPLCVIINACDFLKGGYGGTLNEKQFRYVDHASECGSHLLTLINNLLDLTRLRSGKTKADFSRFSIHAFVETIVNEMRNFRPDAHIIMQTSFEPDDFEIVADPQMLRQIIYNLLSNALKFSPPDSRISIRVQKMEESRQMRISIADQGIGVARENLERIFKEFEQIENPMTKKRPGTGLGLPIVKKLAELHHGTVSLQSELGKGTEAILLLPLEQEELLHENVVTTQQTDA</sequence>
<feature type="domain" description="Histidine kinase" evidence="10">
    <location>
        <begin position="393"/>
        <end position="614"/>
    </location>
</feature>
<dbReference type="OrthoDB" id="9780718at2"/>
<dbReference type="SUPFAM" id="SSF55874">
    <property type="entry name" value="ATPase domain of HSP90 chaperone/DNA topoisomerase II/histidine kinase"/>
    <property type="match status" value="1"/>
</dbReference>
<evidence type="ECO:0000256" key="2">
    <source>
        <dbReference type="ARBA" id="ARBA00004370"/>
    </source>
</evidence>
<keyword evidence="12" id="KW-1185">Reference proteome</keyword>
<keyword evidence="8" id="KW-0175">Coiled coil</keyword>
<dbReference type="CDD" id="cd00082">
    <property type="entry name" value="HisKA"/>
    <property type="match status" value="1"/>
</dbReference>
<evidence type="ECO:0000256" key="4">
    <source>
        <dbReference type="ARBA" id="ARBA00022553"/>
    </source>
</evidence>
<dbReference type="Pfam" id="PF02518">
    <property type="entry name" value="HATPase_c"/>
    <property type="match status" value="1"/>
</dbReference>
<dbReference type="GO" id="GO:0000155">
    <property type="term" value="F:phosphorelay sensor kinase activity"/>
    <property type="evidence" value="ECO:0007669"/>
    <property type="project" value="InterPro"/>
</dbReference>
<feature type="coiled-coil region" evidence="8">
    <location>
        <begin position="366"/>
        <end position="393"/>
    </location>
</feature>
<keyword evidence="7" id="KW-0902">Two-component regulatory system</keyword>
<evidence type="ECO:0000313" key="11">
    <source>
        <dbReference type="EMBL" id="SDC48053.1"/>
    </source>
</evidence>
<keyword evidence="9" id="KW-0472">Membrane</keyword>
<keyword evidence="6 11" id="KW-0418">Kinase</keyword>
<dbReference type="EC" id="2.7.13.3" evidence="3"/>
<evidence type="ECO:0000256" key="8">
    <source>
        <dbReference type="SAM" id="Coils"/>
    </source>
</evidence>